<gene>
    <name evidence="2" type="ORF">Tco_1028443</name>
</gene>
<name>A0ABQ5G2S3_9ASTR</name>
<organism evidence="2 3">
    <name type="scientific">Tanacetum coccineum</name>
    <dbReference type="NCBI Taxonomy" id="301880"/>
    <lineage>
        <taxon>Eukaryota</taxon>
        <taxon>Viridiplantae</taxon>
        <taxon>Streptophyta</taxon>
        <taxon>Embryophyta</taxon>
        <taxon>Tracheophyta</taxon>
        <taxon>Spermatophyta</taxon>
        <taxon>Magnoliopsida</taxon>
        <taxon>eudicotyledons</taxon>
        <taxon>Gunneridae</taxon>
        <taxon>Pentapetalae</taxon>
        <taxon>asterids</taxon>
        <taxon>campanulids</taxon>
        <taxon>Asterales</taxon>
        <taxon>Asteraceae</taxon>
        <taxon>Asteroideae</taxon>
        <taxon>Anthemideae</taxon>
        <taxon>Anthemidinae</taxon>
        <taxon>Tanacetum</taxon>
    </lineage>
</organism>
<keyword evidence="3" id="KW-1185">Reference proteome</keyword>
<dbReference type="Proteomes" id="UP001151760">
    <property type="component" value="Unassembled WGS sequence"/>
</dbReference>
<accession>A0ABQ5G2S3</accession>
<sequence>MAPDYGVKRIFKGRKSCKSMRNGERELYNVAFYVARKFGRVSRLIGTPSMRVLEIDTQMSLPTSKIGYPREKSLSSILRLTSPSGLFHNSIVRWLSLCSETALAVCGSSLSSGSQNTQLLQLPDASSTQWECKTMVFGTQQSHAHCTFERTASDIQITTSGCVKRMSLLDADSDIFQRYSQLCAHNVRPRFLADFPEAGYVNNFEPHANYYSQLCVRNAGAAIPEQHRNLLTTAKIRTSNNKRNVITTGTPPSSPKSKHQNTKHRVMTTTATAVLHRQAAADNQPQKEICRKVADPILYGEILAAALHMNNIDQQANILTALCFFYEHGSGHITKNELEEAGNKFLTDGAPRGFKVDQKLMQNTQLPTDIKANVVVAKD</sequence>
<comment type="caution">
    <text evidence="2">The sequence shown here is derived from an EMBL/GenBank/DDBJ whole genome shotgun (WGS) entry which is preliminary data.</text>
</comment>
<evidence type="ECO:0000313" key="3">
    <source>
        <dbReference type="Proteomes" id="UP001151760"/>
    </source>
</evidence>
<dbReference type="EMBL" id="BQNB010017963">
    <property type="protein sequence ID" value="GJT69157.1"/>
    <property type="molecule type" value="Genomic_DNA"/>
</dbReference>
<evidence type="ECO:0008006" key="4">
    <source>
        <dbReference type="Google" id="ProtNLM"/>
    </source>
</evidence>
<reference evidence="2" key="2">
    <citation type="submission" date="2022-01" db="EMBL/GenBank/DDBJ databases">
        <authorList>
            <person name="Yamashiro T."/>
            <person name="Shiraishi A."/>
            <person name="Satake H."/>
            <person name="Nakayama K."/>
        </authorList>
    </citation>
    <scope>NUCLEOTIDE SEQUENCE</scope>
</reference>
<proteinExistence type="predicted"/>
<evidence type="ECO:0000313" key="2">
    <source>
        <dbReference type="EMBL" id="GJT69157.1"/>
    </source>
</evidence>
<protein>
    <recommendedName>
        <fullName evidence="4">EF-hand domain-containing protein</fullName>
    </recommendedName>
</protein>
<evidence type="ECO:0000256" key="1">
    <source>
        <dbReference type="SAM" id="MobiDB-lite"/>
    </source>
</evidence>
<feature type="region of interest" description="Disordered" evidence="1">
    <location>
        <begin position="243"/>
        <end position="263"/>
    </location>
</feature>
<reference evidence="2" key="1">
    <citation type="journal article" date="2022" name="Int. J. Mol. Sci.">
        <title>Draft Genome of Tanacetum Coccineum: Genomic Comparison of Closely Related Tanacetum-Family Plants.</title>
        <authorList>
            <person name="Yamashiro T."/>
            <person name="Shiraishi A."/>
            <person name="Nakayama K."/>
            <person name="Satake H."/>
        </authorList>
    </citation>
    <scope>NUCLEOTIDE SEQUENCE</scope>
</reference>